<sequence length="77" mass="8552">MLMDEYANYKTMINGKLLEGADPSSKEIQASLKLLLDISKEINRLTQVSADKKFEAFTKDLSPDGDMVIEVGNENGK</sequence>
<evidence type="ECO:0000313" key="1">
    <source>
        <dbReference type="EMBL" id="GAG89914.1"/>
    </source>
</evidence>
<dbReference type="EMBL" id="BART01010690">
    <property type="protein sequence ID" value="GAG89914.1"/>
    <property type="molecule type" value="Genomic_DNA"/>
</dbReference>
<proteinExistence type="predicted"/>
<accession>X1B2A5</accession>
<organism evidence="1">
    <name type="scientific">marine sediment metagenome</name>
    <dbReference type="NCBI Taxonomy" id="412755"/>
    <lineage>
        <taxon>unclassified sequences</taxon>
        <taxon>metagenomes</taxon>
        <taxon>ecological metagenomes</taxon>
    </lineage>
</organism>
<gene>
    <name evidence="1" type="ORF">S01H4_23121</name>
</gene>
<protein>
    <submittedName>
        <fullName evidence="1">Uncharacterized protein</fullName>
    </submittedName>
</protein>
<reference evidence="1" key="1">
    <citation type="journal article" date="2014" name="Front. Microbiol.">
        <title>High frequency of phylogenetically diverse reductive dehalogenase-homologous genes in deep subseafloor sedimentary metagenomes.</title>
        <authorList>
            <person name="Kawai M."/>
            <person name="Futagami T."/>
            <person name="Toyoda A."/>
            <person name="Takaki Y."/>
            <person name="Nishi S."/>
            <person name="Hori S."/>
            <person name="Arai W."/>
            <person name="Tsubouchi T."/>
            <person name="Morono Y."/>
            <person name="Uchiyama I."/>
            <person name="Ito T."/>
            <person name="Fujiyama A."/>
            <person name="Inagaki F."/>
            <person name="Takami H."/>
        </authorList>
    </citation>
    <scope>NUCLEOTIDE SEQUENCE</scope>
    <source>
        <strain evidence="1">Expedition CK06-06</strain>
    </source>
</reference>
<name>X1B2A5_9ZZZZ</name>
<comment type="caution">
    <text evidence="1">The sequence shown here is derived from an EMBL/GenBank/DDBJ whole genome shotgun (WGS) entry which is preliminary data.</text>
</comment>
<dbReference type="AlphaFoldDB" id="X1B2A5"/>